<organism evidence="2 3">
    <name type="scientific">Echinococcus canadensis</name>
    <dbReference type="NCBI Taxonomy" id="519352"/>
    <lineage>
        <taxon>Eukaryota</taxon>
        <taxon>Metazoa</taxon>
        <taxon>Spiralia</taxon>
        <taxon>Lophotrochozoa</taxon>
        <taxon>Platyhelminthes</taxon>
        <taxon>Cestoda</taxon>
        <taxon>Eucestoda</taxon>
        <taxon>Cyclophyllidea</taxon>
        <taxon>Taeniidae</taxon>
        <taxon>Echinococcus</taxon>
        <taxon>Echinococcus canadensis group</taxon>
    </lineage>
</organism>
<dbReference type="Proteomes" id="UP000887562">
    <property type="component" value="Unplaced"/>
</dbReference>
<proteinExistence type="predicted"/>
<accession>A0A915EWQ7</accession>
<reference evidence="3" key="1">
    <citation type="submission" date="2022-11" db="UniProtKB">
        <authorList>
            <consortium name="WormBaseParasite"/>
        </authorList>
    </citation>
    <scope>IDENTIFICATION</scope>
</reference>
<dbReference type="AlphaFoldDB" id="A0A915EWQ7"/>
<evidence type="ECO:0000313" key="3">
    <source>
        <dbReference type="WBParaSite" id="maker-E.canG7_contigs_0474-snap-gene-0.19-mRNA-1"/>
    </source>
</evidence>
<evidence type="ECO:0000256" key="1">
    <source>
        <dbReference type="SAM" id="MobiDB-lite"/>
    </source>
</evidence>
<evidence type="ECO:0000313" key="2">
    <source>
        <dbReference type="Proteomes" id="UP000887562"/>
    </source>
</evidence>
<keyword evidence="2" id="KW-1185">Reference proteome</keyword>
<name>A0A915EWQ7_9CEST</name>
<protein>
    <submittedName>
        <fullName evidence="3">Uncharacterized protein</fullName>
    </submittedName>
</protein>
<feature type="region of interest" description="Disordered" evidence="1">
    <location>
        <begin position="46"/>
        <end position="76"/>
    </location>
</feature>
<dbReference type="WBParaSite" id="maker-E.canG7_contigs_0474-snap-gene-0.19-mRNA-1">
    <property type="protein sequence ID" value="maker-E.canG7_contigs_0474-snap-gene-0.19-mRNA-1"/>
    <property type="gene ID" value="EcG7_00612"/>
</dbReference>
<sequence length="110" mass="12201">MGALVVGMQQASEPHLSEDKNAMQLHCVRGSKYAFDATWDIGGLATHNDSGTELEKNLLPQSSSEGKSEEEIPEPVLSEGEINFLNVVTSPHTQRELRKHLHRFICSETK</sequence>